<evidence type="ECO:0000313" key="3">
    <source>
        <dbReference type="WBParaSite" id="GPLIN_001264300"/>
    </source>
</evidence>
<keyword evidence="2" id="KW-1185">Reference proteome</keyword>
<dbReference type="WBParaSite" id="GPLIN_001264300">
    <property type="protein sequence ID" value="GPLIN_001264300"/>
    <property type="gene ID" value="GPLIN_001264300"/>
</dbReference>
<proteinExistence type="predicted"/>
<dbReference type="AlphaFoldDB" id="A0A183CID7"/>
<reference evidence="2" key="1">
    <citation type="submission" date="2013-12" db="EMBL/GenBank/DDBJ databases">
        <authorList>
            <person name="Aslett M."/>
        </authorList>
    </citation>
    <scope>NUCLEOTIDE SEQUENCE [LARGE SCALE GENOMIC DNA]</scope>
    <source>
        <strain evidence="2">Lindley</strain>
    </source>
</reference>
<organism evidence="2 3">
    <name type="scientific">Globodera pallida</name>
    <name type="common">Potato cyst nematode worm</name>
    <name type="synonym">Heterodera pallida</name>
    <dbReference type="NCBI Taxonomy" id="36090"/>
    <lineage>
        <taxon>Eukaryota</taxon>
        <taxon>Metazoa</taxon>
        <taxon>Ecdysozoa</taxon>
        <taxon>Nematoda</taxon>
        <taxon>Chromadorea</taxon>
        <taxon>Rhabditida</taxon>
        <taxon>Tylenchina</taxon>
        <taxon>Tylenchomorpha</taxon>
        <taxon>Tylenchoidea</taxon>
        <taxon>Heteroderidae</taxon>
        <taxon>Heteroderinae</taxon>
        <taxon>Globodera</taxon>
    </lineage>
</organism>
<dbReference type="InterPro" id="IPR018247">
    <property type="entry name" value="EF_Hand_1_Ca_BS"/>
</dbReference>
<dbReference type="PROSITE" id="PS00018">
    <property type="entry name" value="EF_HAND_1"/>
    <property type="match status" value="1"/>
</dbReference>
<name>A0A183CID7_GLOPA</name>
<reference evidence="3" key="3">
    <citation type="submission" date="2016-06" db="UniProtKB">
        <authorList>
            <consortium name="WormBaseParasite"/>
        </authorList>
    </citation>
    <scope>IDENTIFICATION</scope>
</reference>
<feature type="signal peptide" evidence="1">
    <location>
        <begin position="1"/>
        <end position="23"/>
    </location>
</feature>
<evidence type="ECO:0000313" key="2">
    <source>
        <dbReference type="Proteomes" id="UP000050741"/>
    </source>
</evidence>
<accession>A0A183CID7</accession>
<reference evidence="2" key="2">
    <citation type="submission" date="2014-05" db="EMBL/GenBank/DDBJ databases">
        <title>The genome and life-stage specific transcriptomes of Globodera pallida elucidate key aspects of plant parasitism by a cyst nematode.</title>
        <authorList>
            <person name="Cotton J.A."/>
            <person name="Lilley C.J."/>
            <person name="Jones L.M."/>
            <person name="Kikuchi T."/>
            <person name="Reid A.J."/>
            <person name="Thorpe P."/>
            <person name="Tsai I.J."/>
            <person name="Beasley H."/>
            <person name="Blok V."/>
            <person name="Cock P.J.A."/>
            <person name="Van den Akker S.E."/>
            <person name="Holroyd N."/>
            <person name="Hunt M."/>
            <person name="Mantelin S."/>
            <person name="Naghra H."/>
            <person name="Pain A."/>
            <person name="Palomares-Rius J.E."/>
            <person name="Zarowiecki M."/>
            <person name="Berriman M."/>
            <person name="Jones J.T."/>
            <person name="Urwin P.E."/>
        </authorList>
    </citation>
    <scope>NUCLEOTIDE SEQUENCE [LARGE SCALE GENOMIC DNA]</scope>
    <source>
        <strain evidence="2">Lindley</strain>
    </source>
</reference>
<keyword evidence="1" id="KW-0732">Signal</keyword>
<evidence type="ECO:0000256" key="1">
    <source>
        <dbReference type="SAM" id="SignalP"/>
    </source>
</evidence>
<dbReference type="Proteomes" id="UP000050741">
    <property type="component" value="Unassembled WGS sequence"/>
</dbReference>
<feature type="chain" id="PRO_5008147654" evidence="1">
    <location>
        <begin position="24"/>
        <end position="421"/>
    </location>
</feature>
<sequence>MEAVASFFVLLSIIIGHLDFASGLQCKIGVSDSSAHENSTNTNCDVGSQYCYALMCSAGPSAFILWGCSANQDKIACADDAKNWMENRQENARNILCKCKFGEKGKDLENAKFALPVVPTKVPSQNTTTKNLLICKVGVFGENGYGNTKLDDCLEEQHEYCFAASCIMNGTIKDIWGCYSTNNCSELSKTFGNNCHFCKFGKKRVDIKCGKNGNGTILLKKTCNGHLICYISKMAKDSGNWKYGGRFRVNNPNKGLADKCAGNDGTKGWHGLKITEESNGTVTFSNNLNGNLYYSLVSNGSKHLKINITKTNGQFVEEEFLKALRFGAFLNDYDGMAFRIAAMEMLRNVEENDEKLCKKTEQDMKATPASSTVTCLALGCGGVMVKVGVCYAFGQVFKYPLADTNGDGKLSPYEFSGILVY</sequence>
<protein>
    <submittedName>
        <fullName evidence="3">EF-hand domain-containing protein</fullName>
    </submittedName>
</protein>